<evidence type="ECO:0000256" key="1">
    <source>
        <dbReference type="ARBA" id="ARBA00004651"/>
    </source>
</evidence>
<evidence type="ECO:0000313" key="10">
    <source>
        <dbReference type="EMBL" id="MBI1494478.1"/>
    </source>
</evidence>
<dbReference type="InterPro" id="IPR000620">
    <property type="entry name" value="EamA_dom"/>
</dbReference>
<reference evidence="10" key="1">
    <citation type="submission" date="2020-10" db="EMBL/GenBank/DDBJ databases">
        <title>Paenihalocynthiibacter styelae gen. nov., sp. nov., isolated from stalked sea squirt Styela clava.</title>
        <authorList>
            <person name="Kim Y.-O."/>
            <person name="Yoon J.-H."/>
        </authorList>
    </citation>
    <scope>NUCLEOTIDE SEQUENCE</scope>
    <source>
        <strain evidence="10">MYP1-1</strain>
    </source>
</reference>
<feature type="transmembrane region" description="Helical" evidence="8">
    <location>
        <begin position="177"/>
        <end position="198"/>
    </location>
</feature>
<evidence type="ECO:0000313" key="11">
    <source>
        <dbReference type="Proteomes" id="UP000640583"/>
    </source>
</evidence>
<dbReference type="PANTHER" id="PTHR22911">
    <property type="entry name" value="ACYL-MALONYL CONDENSING ENZYME-RELATED"/>
    <property type="match status" value="1"/>
</dbReference>
<feature type="domain" description="EamA" evidence="9">
    <location>
        <begin position="6"/>
        <end position="141"/>
    </location>
</feature>
<feature type="transmembrane region" description="Helical" evidence="8">
    <location>
        <begin position="102"/>
        <end position="119"/>
    </location>
</feature>
<evidence type="ECO:0000256" key="5">
    <source>
        <dbReference type="ARBA" id="ARBA00022692"/>
    </source>
</evidence>
<gene>
    <name evidence="10" type="primary">rarD</name>
    <name evidence="10" type="ORF">H1D41_12595</name>
</gene>
<dbReference type="GO" id="GO:0005886">
    <property type="term" value="C:plasma membrane"/>
    <property type="evidence" value="ECO:0007669"/>
    <property type="project" value="UniProtKB-SubCell"/>
</dbReference>
<sequence length="306" mass="33773">MSETVKGVAAMVLACVIWGLSPLFYKALAHVPPLEVLSHRTLWSFVLFIGLMMFQKRVGEFLRLFTNARVIWVILMAAILISTNWGLFIWSIQVGRAVESSLGYYIFPLVAVLLGAIIFREKLSQVQWFCVALAAMAVITLTIGLQVVPLVSLALAITFGFYGVLKKHLDAGPVISVAAEVTLLLPLAMIWLYGVHLLGWQGLVGRNLGIFGQNSFDTLLLILSGAVTAVPLILFSYASRRAPLSVVGLVQYLNPTLQGAIAVFVFQEVFTLWHMIAFALIWTALGLYSWETLLRKPKLQAERPGL</sequence>
<feature type="transmembrane region" description="Helical" evidence="8">
    <location>
        <begin position="126"/>
        <end position="143"/>
    </location>
</feature>
<proteinExistence type="inferred from homology"/>
<evidence type="ECO:0000256" key="4">
    <source>
        <dbReference type="ARBA" id="ARBA00022475"/>
    </source>
</evidence>
<feature type="transmembrane region" description="Helical" evidence="8">
    <location>
        <begin position="272"/>
        <end position="290"/>
    </location>
</feature>
<dbReference type="PANTHER" id="PTHR22911:SF137">
    <property type="entry name" value="SOLUTE CARRIER FAMILY 35 MEMBER G2-RELATED"/>
    <property type="match status" value="1"/>
</dbReference>
<comment type="subcellular location">
    <subcellularLocation>
        <location evidence="1">Cell membrane</location>
        <topology evidence="1">Multi-pass membrane protein</topology>
    </subcellularLocation>
</comment>
<dbReference type="Proteomes" id="UP000640583">
    <property type="component" value="Unassembled WGS sequence"/>
</dbReference>
<dbReference type="SUPFAM" id="SSF103481">
    <property type="entry name" value="Multidrug resistance efflux transporter EmrE"/>
    <property type="match status" value="2"/>
</dbReference>
<keyword evidence="11" id="KW-1185">Reference proteome</keyword>
<evidence type="ECO:0000259" key="9">
    <source>
        <dbReference type="Pfam" id="PF00892"/>
    </source>
</evidence>
<organism evidence="10 11">
    <name type="scientific">Halocynthiibacter styelae</name>
    <dbReference type="NCBI Taxonomy" id="2761955"/>
    <lineage>
        <taxon>Bacteria</taxon>
        <taxon>Pseudomonadati</taxon>
        <taxon>Pseudomonadota</taxon>
        <taxon>Alphaproteobacteria</taxon>
        <taxon>Rhodobacterales</taxon>
        <taxon>Paracoccaceae</taxon>
        <taxon>Halocynthiibacter</taxon>
    </lineage>
</organism>
<keyword evidence="4" id="KW-1003">Cell membrane</keyword>
<feature type="transmembrane region" description="Helical" evidence="8">
    <location>
        <begin position="244"/>
        <end position="266"/>
    </location>
</feature>
<feature type="transmembrane region" description="Helical" evidence="8">
    <location>
        <begin position="218"/>
        <end position="237"/>
    </location>
</feature>
<dbReference type="Pfam" id="PF00892">
    <property type="entry name" value="EamA"/>
    <property type="match status" value="1"/>
</dbReference>
<evidence type="ECO:0000256" key="2">
    <source>
        <dbReference type="ARBA" id="ARBA00007362"/>
    </source>
</evidence>
<name>A0A8J7IX15_9RHOB</name>
<dbReference type="EMBL" id="JADCKQ010000009">
    <property type="protein sequence ID" value="MBI1494478.1"/>
    <property type="molecule type" value="Genomic_DNA"/>
</dbReference>
<comment type="caution">
    <text evidence="10">The sequence shown here is derived from an EMBL/GenBank/DDBJ whole genome shotgun (WGS) entry which is preliminary data.</text>
</comment>
<dbReference type="RefSeq" id="WP_228849240.1">
    <property type="nucleotide sequence ID" value="NZ_JADCKQ010000009.1"/>
</dbReference>
<keyword evidence="5 8" id="KW-0812">Transmembrane</keyword>
<evidence type="ECO:0000256" key="3">
    <source>
        <dbReference type="ARBA" id="ARBA00022448"/>
    </source>
</evidence>
<evidence type="ECO:0000256" key="7">
    <source>
        <dbReference type="ARBA" id="ARBA00023136"/>
    </source>
</evidence>
<dbReference type="InterPro" id="IPR004626">
    <property type="entry name" value="RarD"/>
</dbReference>
<keyword evidence="6 8" id="KW-1133">Transmembrane helix</keyword>
<evidence type="ECO:0000256" key="8">
    <source>
        <dbReference type="SAM" id="Phobius"/>
    </source>
</evidence>
<protein>
    <submittedName>
        <fullName evidence="10">EamA family transporter RarD</fullName>
    </submittedName>
</protein>
<keyword evidence="7 8" id="KW-0472">Membrane</keyword>
<feature type="transmembrane region" description="Helical" evidence="8">
    <location>
        <begin position="7"/>
        <end position="25"/>
    </location>
</feature>
<dbReference type="AlphaFoldDB" id="A0A8J7IX15"/>
<comment type="similarity">
    <text evidence="2">Belongs to the EamA transporter family.</text>
</comment>
<accession>A0A8J7IX15</accession>
<feature type="transmembrane region" description="Helical" evidence="8">
    <location>
        <begin position="66"/>
        <end position="90"/>
    </location>
</feature>
<dbReference type="InterPro" id="IPR037185">
    <property type="entry name" value="EmrE-like"/>
</dbReference>
<keyword evidence="3" id="KW-0813">Transport</keyword>
<feature type="transmembrane region" description="Helical" evidence="8">
    <location>
        <begin position="149"/>
        <end position="165"/>
    </location>
</feature>
<dbReference type="NCBIfam" id="TIGR00688">
    <property type="entry name" value="rarD"/>
    <property type="match status" value="1"/>
</dbReference>
<evidence type="ECO:0000256" key="6">
    <source>
        <dbReference type="ARBA" id="ARBA00022989"/>
    </source>
</evidence>
<feature type="transmembrane region" description="Helical" evidence="8">
    <location>
        <begin position="37"/>
        <end position="54"/>
    </location>
</feature>